<comment type="catalytic activity">
    <reaction evidence="1">
        <text>S-ubiquitinyl-[E2 ubiquitin-conjugating enzyme]-L-cysteine + [acceptor protein]-L-lysine = [E2 ubiquitin-conjugating enzyme]-L-cysteine + N(6)-ubiquitinyl-[acceptor protein]-L-lysine.</text>
        <dbReference type="EC" id="2.3.2.27"/>
    </reaction>
</comment>
<comment type="caution">
    <text evidence="20">The sequence shown here is derived from an EMBL/GenBank/DDBJ whole genome shotgun (WGS) entry which is preliminary data.</text>
</comment>
<dbReference type="OrthoDB" id="8062037at2759"/>
<dbReference type="GO" id="GO:0008270">
    <property type="term" value="F:zinc ion binding"/>
    <property type="evidence" value="ECO:0007669"/>
    <property type="project" value="UniProtKB-KW"/>
</dbReference>
<dbReference type="SUPFAM" id="SSF57850">
    <property type="entry name" value="RING/U-box"/>
    <property type="match status" value="1"/>
</dbReference>
<name>A0A1R3IB23_COCAP</name>
<dbReference type="GO" id="GO:0030247">
    <property type="term" value="F:polysaccharide binding"/>
    <property type="evidence" value="ECO:0007669"/>
    <property type="project" value="InterPro"/>
</dbReference>
<dbReference type="PROSITE" id="PS50089">
    <property type="entry name" value="ZF_RING_2"/>
    <property type="match status" value="1"/>
</dbReference>
<gene>
    <name evidence="20" type="ORF">CCACVL1_13445</name>
</gene>
<evidence type="ECO:0000256" key="9">
    <source>
        <dbReference type="ARBA" id="ARBA00022771"/>
    </source>
</evidence>
<dbReference type="STRING" id="210143.A0A1R3IB23"/>
<evidence type="ECO:0000256" key="16">
    <source>
        <dbReference type="SAM" id="MobiDB-lite"/>
    </source>
</evidence>
<evidence type="ECO:0000259" key="19">
    <source>
        <dbReference type="PROSITE" id="PS50089"/>
    </source>
</evidence>
<dbReference type="Pfam" id="PF13639">
    <property type="entry name" value="zf-RING_2"/>
    <property type="match status" value="1"/>
</dbReference>
<evidence type="ECO:0000256" key="12">
    <source>
        <dbReference type="ARBA" id="ARBA00022989"/>
    </source>
</evidence>
<evidence type="ECO:0000256" key="15">
    <source>
        <dbReference type="PROSITE-ProRule" id="PRU00175"/>
    </source>
</evidence>
<evidence type="ECO:0000256" key="13">
    <source>
        <dbReference type="ARBA" id="ARBA00023136"/>
    </source>
</evidence>
<keyword evidence="13 17" id="KW-0472">Membrane</keyword>
<keyword evidence="8 18" id="KW-0732">Signal</keyword>
<evidence type="ECO:0000256" key="8">
    <source>
        <dbReference type="ARBA" id="ARBA00022729"/>
    </source>
</evidence>
<keyword evidence="9 15" id="KW-0863">Zinc-finger</keyword>
<proteinExistence type="inferred from homology"/>
<evidence type="ECO:0000256" key="11">
    <source>
        <dbReference type="ARBA" id="ARBA00022833"/>
    </source>
</evidence>
<evidence type="ECO:0000256" key="6">
    <source>
        <dbReference type="ARBA" id="ARBA00022692"/>
    </source>
</evidence>
<evidence type="ECO:0000256" key="4">
    <source>
        <dbReference type="ARBA" id="ARBA00012483"/>
    </source>
</evidence>
<evidence type="ECO:0000313" key="20">
    <source>
        <dbReference type="EMBL" id="OMO79760.1"/>
    </source>
</evidence>
<keyword evidence="12 17" id="KW-1133">Transmembrane helix</keyword>
<keyword evidence="11" id="KW-0862">Zinc</keyword>
<sequence>MARLTLLLLPLFFFSVLFCLQKPASAQPCPPSSCPGGEPPILFPFGLSSSSNRGGRCTYPGFGVSCSNKTGEMVLNLPGSGEFIVRFIDYETQQIWLSDPDMCLPKRFIESFNLSGTPFNSEFWDTFTFFNCSAAEVADSGLMPFPCLSNDNYSVVASRTAVFTSNSDNRLQSTCQPIKTVTVPFDWYRWMGGVRLIWSQPDCGSCVQRRGDCGFKNRTRREIGCFNLPSQGGSSLPRSAKYGIIIGVGIPGLLCLIGLVSFVGSRVRAYGHQRNLPTTEFSTSISPAPAIIIAGLDGPTIESYPKTKLGDSGRLPKPSDNTCPICLSEYEPKETLRTIPECNHYFHANCIDEWLKMNASCPLCRNSPGGSSATSPSISSSSSSSSLLSRTP</sequence>
<keyword evidence="5" id="KW-0808">Transferase</keyword>
<evidence type="ECO:0000256" key="3">
    <source>
        <dbReference type="ARBA" id="ARBA00004906"/>
    </source>
</evidence>
<keyword evidence="21" id="KW-1185">Reference proteome</keyword>
<feature type="chain" id="PRO_5013136748" description="RING-type E3 ubiquitin transferase" evidence="18">
    <location>
        <begin position="27"/>
        <end position="392"/>
    </location>
</feature>
<dbReference type="SMART" id="SM00184">
    <property type="entry name" value="RING"/>
    <property type="match status" value="1"/>
</dbReference>
<feature type="signal peptide" evidence="18">
    <location>
        <begin position="1"/>
        <end position="26"/>
    </location>
</feature>
<dbReference type="Gramene" id="OMO79760">
    <property type="protein sequence ID" value="OMO79760"/>
    <property type="gene ID" value="CCACVL1_13445"/>
</dbReference>
<dbReference type="Pfam" id="PF13947">
    <property type="entry name" value="GUB_WAK_bind"/>
    <property type="match status" value="1"/>
</dbReference>
<dbReference type="PANTHER" id="PTHR46279">
    <property type="entry name" value="RING/U-BOX SUPERFAMILY PROTEIN"/>
    <property type="match status" value="1"/>
</dbReference>
<dbReference type="GO" id="GO:0061630">
    <property type="term" value="F:ubiquitin protein ligase activity"/>
    <property type="evidence" value="ECO:0007669"/>
    <property type="project" value="UniProtKB-EC"/>
</dbReference>
<evidence type="ECO:0000313" key="21">
    <source>
        <dbReference type="Proteomes" id="UP000188268"/>
    </source>
</evidence>
<evidence type="ECO:0000256" key="18">
    <source>
        <dbReference type="SAM" id="SignalP"/>
    </source>
</evidence>
<dbReference type="InterPro" id="IPR001841">
    <property type="entry name" value="Znf_RING"/>
</dbReference>
<dbReference type="InterPro" id="IPR013083">
    <property type="entry name" value="Znf_RING/FYVE/PHD"/>
</dbReference>
<comment type="similarity">
    <text evidence="14">Belongs to the RING-type zinc finger family. ATL subfamily.</text>
</comment>
<protein>
    <recommendedName>
        <fullName evidence="4">RING-type E3 ubiquitin transferase</fullName>
        <ecNumber evidence="4">2.3.2.27</ecNumber>
    </recommendedName>
</protein>
<dbReference type="OMA" id="LCRNSPE"/>
<evidence type="ECO:0000256" key="1">
    <source>
        <dbReference type="ARBA" id="ARBA00000900"/>
    </source>
</evidence>
<evidence type="ECO:0000256" key="14">
    <source>
        <dbReference type="ARBA" id="ARBA00024209"/>
    </source>
</evidence>
<feature type="domain" description="RING-type" evidence="19">
    <location>
        <begin position="323"/>
        <end position="365"/>
    </location>
</feature>
<comment type="pathway">
    <text evidence="3">Protein modification; protein ubiquitination.</text>
</comment>
<keyword evidence="7" id="KW-0479">Metal-binding</keyword>
<dbReference type="Proteomes" id="UP000188268">
    <property type="component" value="Unassembled WGS sequence"/>
</dbReference>
<feature type="region of interest" description="Disordered" evidence="16">
    <location>
        <begin position="368"/>
        <end position="392"/>
    </location>
</feature>
<evidence type="ECO:0000256" key="10">
    <source>
        <dbReference type="ARBA" id="ARBA00022786"/>
    </source>
</evidence>
<dbReference type="InterPro" id="IPR025287">
    <property type="entry name" value="WAK_GUB"/>
</dbReference>
<dbReference type="PANTHER" id="PTHR46279:SF31">
    <property type="entry name" value="RING-H2 FINGER PROTEIN ATL20-LIKE ISOFORM X1"/>
    <property type="match status" value="1"/>
</dbReference>
<accession>A0A1R3IB23</accession>
<evidence type="ECO:0000256" key="2">
    <source>
        <dbReference type="ARBA" id="ARBA00004167"/>
    </source>
</evidence>
<dbReference type="InterPro" id="IPR046948">
    <property type="entry name" value="ATL20-22-like"/>
</dbReference>
<comment type="subcellular location">
    <subcellularLocation>
        <location evidence="2">Membrane</location>
        <topology evidence="2">Single-pass membrane protein</topology>
    </subcellularLocation>
</comment>
<dbReference type="AlphaFoldDB" id="A0A1R3IB23"/>
<reference evidence="20 21" key="1">
    <citation type="submission" date="2013-09" db="EMBL/GenBank/DDBJ databases">
        <title>Corchorus capsularis genome sequencing.</title>
        <authorList>
            <person name="Alam M."/>
            <person name="Haque M.S."/>
            <person name="Islam M.S."/>
            <person name="Emdad E.M."/>
            <person name="Islam M.M."/>
            <person name="Ahmed B."/>
            <person name="Halim A."/>
            <person name="Hossen Q.M.M."/>
            <person name="Hossain M.Z."/>
            <person name="Ahmed R."/>
            <person name="Khan M.M."/>
            <person name="Islam R."/>
            <person name="Rashid M.M."/>
            <person name="Khan S.A."/>
            <person name="Rahman M.S."/>
            <person name="Alam M."/>
        </authorList>
    </citation>
    <scope>NUCLEOTIDE SEQUENCE [LARGE SCALE GENOMIC DNA]</scope>
    <source>
        <strain evidence="21">cv. CVL-1</strain>
        <tissue evidence="20">Whole seedling</tissue>
    </source>
</reference>
<evidence type="ECO:0000256" key="5">
    <source>
        <dbReference type="ARBA" id="ARBA00022679"/>
    </source>
</evidence>
<dbReference type="EMBL" id="AWWV01010358">
    <property type="protein sequence ID" value="OMO79760.1"/>
    <property type="molecule type" value="Genomic_DNA"/>
</dbReference>
<evidence type="ECO:0000256" key="17">
    <source>
        <dbReference type="SAM" id="Phobius"/>
    </source>
</evidence>
<dbReference type="Gene3D" id="3.30.40.10">
    <property type="entry name" value="Zinc/RING finger domain, C3HC4 (zinc finger)"/>
    <property type="match status" value="1"/>
</dbReference>
<feature type="transmembrane region" description="Helical" evidence="17">
    <location>
        <begin position="242"/>
        <end position="264"/>
    </location>
</feature>
<dbReference type="GO" id="GO:0016020">
    <property type="term" value="C:membrane"/>
    <property type="evidence" value="ECO:0007669"/>
    <property type="project" value="UniProtKB-SubCell"/>
</dbReference>
<organism evidence="20 21">
    <name type="scientific">Corchorus capsularis</name>
    <name type="common">Jute</name>
    <dbReference type="NCBI Taxonomy" id="210143"/>
    <lineage>
        <taxon>Eukaryota</taxon>
        <taxon>Viridiplantae</taxon>
        <taxon>Streptophyta</taxon>
        <taxon>Embryophyta</taxon>
        <taxon>Tracheophyta</taxon>
        <taxon>Spermatophyta</taxon>
        <taxon>Magnoliopsida</taxon>
        <taxon>eudicotyledons</taxon>
        <taxon>Gunneridae</taxon>
        <taxon>Pentapetalae</taxon>
        <taxon>rosids</taxon>
        <taxon>malvids</taxon>
        <taxon>Malvales</taxon>
        <taxon>Malvaceae</taxon>
        <taxon>Grewioideae</taxon>
        <taxon>Apeibeae</taxon>
        <taxon>Corchorus</taxon>
    </lineage>
</organism>
<evidence type="ECO:0000256" key="7">
    <source>
        <dbReference type="ARBA" id="ARBA00022723"/>
    </source>
</evidence>
<dbReference type="CDD" id="cd16461">
    <property type="entry name" value="RING-H2_EL5-like"/>
    <property type="match status" value="1"/>
</dbReference>
<dbReference type="EC" id="2.3.2.27" evidence="4"/>
<keyword evidence="6 17" id="KW-0812">Transmembrane</keyword>
<keyword evidence="10" id="KW-0833">Ubl conjugation pathway</keyword>